<dbReference type="EC" id="2.7.11.1" evidence="1"/>
<organism evidence="10 11">
    <name type="scientific">Streptomyces antimycoticus</name>
    <dbReference type="NCBI Taxonomy" id="68175"/>
    <lineage>
        <taxon>Bacteria</taxon>
        <taxon>Bacillati</taxon>
        <taxon>Actinomycetota</taxon>
        <taxon>Actinomycetes</taxon>
        <taxon>Kitasatosporales</taxon>
        <taxon>Streptomycetaceae</taxon>
        <taxon>Streptomyces</taxon>
        <taxon>Streptomyces violaceusniger group</taxon>
    </lineage>
</organism>
<keyword evidence="4 7" id="KW-0547">Nucleotide-binding</keyword>
<evidence type="ECO:0000313" key="10">
    <source>
        <dbReference type="EMBL" id="GDY40098.1"/>
    </source>
</evidence>
<comment type="caution">
    <text evidence="10">The sequence shown here is derived from an EMBL/GenBank/DDBJ whole genome shotgun (WGS) entry which is preliminary data.</text>
</comment>
<dbReference type="InterPro" id="IPR011009">
    <property type="entry name" value="Kinase-like_dom_sf"/>
</dbReference>
<evidence type="ECO:0000256" key="8">
    <source>
        <dbReference type="SAM" id="MobiDB-lite"/>
    </source>
</evidence>
<evidence type="ECO:0000256" key="3">
    <source>
        <dbReference type="ARBA" id="ARBA00022679"/>
    </source>
</evidence>
<dbReference type="PROSITE" id="PS50011">
    <property type="entry name" value="PROTEIN_KINASE_DOM"/>
    <property type="match status" value="1"/>
</dbReference>
<feature type="compositionally biased region" description="Gly residues" evidence="8">
    <location>
        <begin position="350"/>
        <end position="359"/>
    </location>
</feature>
<dbReference type="CDD" id="cd14014">
    <property type="entry name" value="STKc_PknB_like"/>
    <property type="match status" value="1"/>
</dbReference>
<evidence type="ECO:0000256" key="2">
    <source>
        <dbReference type="ARBA" id="ARBA00022527"/>
    </source>
</evidence>
<gene>
    <name evidence="10" type="ORF">SANT12839_009800</name>
</gene>
<proteinExistence type="predicted"/>
<keyword evidence="2" id="KW-0723">Serine/threonine-protein kinase</keyword>
<dbReference type="PROSITE" id="PS00109">
    <property type="entry name" value="PROTEIN_KINASE_TYR"/>
    <property type="match status" value="1"/>
</dbReference>
<dbReference type="Pfam" id="PF00069">
    <property type="entry name" value="Pkinase"/>
    <property type="match status" value="1"/>
</dbReference>
<keyword evidence="5" id="KW-0418">Kinase</keyword>
<dbReference type="GO" id="GO:0004674">
    <property type="term" value="F:protein serine/threonine kinase activity"/>
    <property type="evidence" value="ECO:0007669"/>
    <property type="project" value="UniProtKB-KW"/>
</dbReference>
<keyword evidence="11" id="KW-1185">Reference proteome</keyword>
<evidence type="ECO:0000256" key="4">
    <source>
        <dbReference type="ARBA" id="ARBA00022741"/>
    </source>
</evidence>
<evidence type="ECO:0000256" key="1">
    <source>
        <dbReference type="ARBA" id="ARBA00012513"/>
    </source>
</evidence>
<evidence type="ECO:0000256" key="5">
    <source>
        <dbReference type="ARBA" id="ARBA00022777"/>
    </source>
</evidence>
<evidence type="ECO:0000256" key="7">
    <source>
        <dbReference type="PROSITE-ProRule" id="PRU10141"/>
    </source>
</evidence>
<dbReference type="GO" id="GO:0005524">
    <property type="term" value="F:ATP binding"/>
    <property type="evidence" value="ECO:0007669"/>
    <property type="project" value="UniProtKB-UniRule"/>
</dbReference>
<evidence type="ECO:0000259" key="9">
    <source>
        <dbReference type="PROSITE" id="PS50011"/>
    </source>
</evidence>
<dbReference type="PANTHER" id="PTHR43289">
    <property type="entry name" value="MITOGEN-ACTIVATED PROTEIN KINASE KINASE KINASE 20-RELATED"/>
    <property type="match status" value="1"/>
</dbReference>
<dbReference type="SUPFAM" id="SSF56112">
    <property type="entry name" value="Protein kinase-like (PK-like)"/>
    <property type="match status" value="1"/>
</dbReference>
<dbReference type="EMBL" id="BJHV01000001">
    <property type="protein sequence ID" value="GDY40098.1"/>
    <property type="molecule type" value="Genomic_DNA"/>
</dbReference>
<dbReference type="InterPro" id="IPR000719">
    <property type="entry name" value="Prot_kinase_dom"/>
</dbReference>
<dbReference type="PANTHER" id="PTHR43289:SF6">
    <property type="entry name" value="SERINE_THREONINE-PROTEIN KINASE NEKL-3"/>
    <property type="match status" value="1"/>
</dbReference>
<name>A0A4D4K0C8_9ACTN</name>
<keyword evidence="6 7" id="KW-0067">ATP-binding</keyword>
<dbReference type="AlphaFoldDB" id="A0A4D4K0C8"/>
<dbReference type="Gene3D" id="1.10.510.10">
    <property type="entry name" value="Transferase(Phosphotransferase) domain 1"/>
    <property type="match status" value="1"/>
</dbReference>
<accession>A0A4D4K0C8</accession>
<feature type="binding site" evidence="7">
    <location>
        <position position="44"/>
    </location>
    <ligand>
        <name>ATP</name>
        <dbReference type="ChEBI" id="CHEBI:30616"/>
    </ligand>
</feature>
<dbReference type="PROSITE" id="PS00107">
    <property type="entry name" value="PROTEIN_KINASE_ATP"/>
    <property type="match status" value="1"/>
</dbReference>
<evidence type="ECO:0000313" key="11">
    <source>
        <dbReference type="Proteomes" id="UP000299290"/>
    </source>
</evidence>
<reference evidence="10 11" key="1">
    <citation type="journal article" date="2020" name="Int. J. Syst. Evol. Microbiol.">
        <title>Reclassification of Streptomyces castelarensis and Streptomyces sporoclivatus as later heterotypic synonyms of Streptomyces antimycoticus.</title>
        <authorList>
            <person name="Komaki H."/>
            <person name="Tamura T."/>
        </authorList>
    </citation>
    <scope>NUCLEOTIDE SEQUENCE [LARGE SCALE GENOMIC DNA]</scope>
    <source>
        <strain evidence="10 11">NBRC 12839</strain>
    </source>
</reference>
<feature type="domain" description="Protein kinase" evidence="9">
    <location>
        <begin position="15"/>
        <end position="274"/>
    </location>
</feature>
<keyword evidence="3" id="KW-0808">Transferase</keyword>
<dbReference type="InterPro" id="IPR017441">
    <property type="entry name" value="Protein_kinase_ATP_BS"/>
</dbReference>
<evidence type="ECO:0000256" key="6">
    <source>
        <dbReference type="ARBA" id="ARBA00022840"/>
    </source>
</evidence>
<dbReference type="Proteomes" id="UP000299290">
    <property type="component" value="Unassembled WGS sequence"/>
</dbReference>
<dbReference type="InterPro" id="IPR008266">
    <property type="entry name" value="Tyr_kinase_AS"/>
</dbReference>
<protein>
    <recommendedName>
        <fullName evidence="1">non-specific serine/threonine protein kinase</fullName>
        <ecNumber evidence="1">2.7.11.1</ecNumber>
    </recommendedName>
</protein>
<dbReference type="Gene3D" id="3.30.200.20">
    <property type="entry name" value="Phosphorylase Kinase, domain 1"/>
    <property type="match status" value="1"/>
</dbReference>
<sequence>MRVMAEAGDKVADRYLLQEPIGRGGMGVVWRAHDELLDRQVAVKCARPDDDRAALRLTNEARNAARLHHPHIVSVFDFVEESEVCWIVMEYVSGGSLADMVRDRGALTPEEAGSIGCQIATALAKSHAEGVVHGDVTPENVLITEEGVAKLTDFGISRALWSEATMTRTGGVRGKPPYLPPEVARGDAADRKSDVFSLGATLYAAIEGRSPYGEASHPMAYVARAIEGYIETPHRAGPLVEPLTALLSVEPKRRPAADQAARLLRRVAPSSPHLEHVEDTYEDPHDGDTLDRTPFTMRLLPPSVPVAWRRPSRRVVITATAVGTAAALVAWAALFGAWGGGYSDESGRSGKNGGSGASGTGDSLSQAGRAGTVGDARTADPCKLLNAASLSRFGETVIDPDYGEIDRCDVLLHGESGDDIADVQLNFDADPPEPGGDVPTRRIGNVTVGAFQREGDECVRNIASADRKQIWIITERLDTPAPDPCQLGDAATDYAISVLDRGQVPRRSGQSVASSLVSRHACRLLDGDELKRIAGVRVTDRDPGFGDWRCAWADGSSDTGVELEFTRDNDFSPEGEERAEIAGKLSSVSPEEWDDDSCLVRMLHRSYRNSQGDDTDELMSLNVYGPKPTKKLCQTAKALAATAAKKLPSS</sequence>
<feature type="region of interest" description="Disordered" evidence="8">
    <location>
        <begin position="344"/>
        <end position="376"/>
    </location>
</feature>